<protein>
    <recommendedName>
        <fullName evidence="3">Dynactin subunit 6</fullName>
    </recommendedName>
</protein>
<keyword evidence="9" id="KW-1185">Reference proteome</keyword>
<comment type="caution">
    <text evidence="8">The sequence shown here is derived from an EMBL/GenBank/DDBJ whole genome shotgun (WGS) entry which is preliminary data.</text>
</comment>
<gene>
    <name evidence="8" type="ORF">AJ79_08705</name>
</gene>
<dbReference type="GO" id="GO:0070840">
    <property type="term" value="F:dynein complex binding"/>
    <property type="evidence" value="ECO:0007669"/>
    <property type="project" value="TreeGrafter"/>
</dbReference>
<comment type="subcellular location">
    <subcellularLocation>
        <location evidence="1">Cytoplasm</location>
        <location evidence="1">Cytoskeleton</location>
    </subcellularLocation>
</comment>
<name>A0A2B7WRG3_9EURO</name>
<comment type="similarity">
    <text evidence="2">Belongs to the dynactin subunits 5/6 family. Dynactin subunit 6 subfamily.</text>
</comment>
<dbReference type="Gene3D" id="2.160.10.10">
    <property type="entry name" value="Hexapeptide repeat proteins"/>
    <property type="match status" value="1"/>
</dbReference>
<dbReference type="Proteomes" id="UP000223968">
    <property type="component" value="Unassembled WGS sequence"/>
</dbReference>
<feature type="region of interest" description="Disordered" evidence="7">
    <location>
        <begin position="1"/>
        <end position="37"/>
    </location>
</feature>
<evidence type="ECO:0000256" key="6">
    <source>
        <dbReference type="ARBA" id="ARBA00034687"/>
    </source>
</evidence>
<feature type="region of interest" description="Disordered" evidence="7">
    <location>
        <begin position="165"/>
        <end position="206"/>
    </location>
</feature>
<dbReference type="InterPro" id="IPR011004">
    <property type="entry name" value="Trimer_LpxA-like_sf"/>
</dbReference>
<dbReference type="InterPro" id="IPR027777">
    <property type="entry name" value="DCTN6"/>
</dbReference>
<dbReference type="GO" id="GO:0005869">
    <property type="term" value="C:dynactin complex"/>
    <property type="evidence" value="ECO:0007669"/>
    <property type="project" value="InterPro"/>
</dbReference>
<evidence type="ECO:0000256" key="7">
    <source>
        <dbReference type="SAM" id="MobiDB-lite"/>
    </source>
</evidence>
<dbReference type="SUPFAM" id="SSF51161">
    <property type="entry name" value="Trimeric LpxA-like enzymes"/>
    <property type="match status" value="1"/>
</dbReference>
<accession>A0A2B7WRG3</accession>
<feature type="region of interest" description="Disordered" evidence="7">
    <location>
        <begin position="77"/>
        <end position="96"/>
    </location>
</feature>
<proteinExistence type="inferred from homology"/>
<dbReference type="PANTHER" id="PTHR13072">
    <property type="entry name" value="DYNACTIN 6"/>
    <property type="match status" value="1"/>
</dbReference>
<feature type="compositionally biased region" description="Low complexity" evidence="7">
    <location>
        <begin position="14"/>
        <end position="24"/>
    </location>
</feature>
<sequence length="236" mass="24089">MSTTNPHRQPPSSRPSTTPSYRPPLTIHPAATVPDSTSFQGTYPITIGAGTVIHPRTKFLSFDGPIRVGDGCIIGEKSVIGGPQTSPSPSPSPDAPTTMLENSILIGPLTTISAGTTISDAATVDTSAILGRRVRVGKHAKVCPSCCIPDDGVVDDWTVIWGGTAGGLGEGGGAGGNTGSRLQRRRRANGGQQQGDEDSGGGFGGAAVEKGRLGVLEREREGLTKLIGAGGGARRK</sequence>
<evidence type="ECO:0000256" key="2">
    <source>
        <dbReference type="ARBA" id="ARBA00007719"/>
    </source>
</evidence>
<comment type="function">
    <text evidence="6">Part of the dynactin complex that activates the molecular motor dynein for ultra-processive transport along microtubules.</text>
</comment>
<evidence type="ECO:0000256" key="1">
    <source>
        <dbReference type="ARBA" id="ARBA00004245"/>
    </source>
</evidence>
<keyword evidence="5" id="KW-0206">Cytoskeleton</keyword>
<dbReference type="EMBL" id="PDNB01000214">
    <property type="protein sequence ID" value="PGG99071.1"/>
    <property type="molecule type" value="Genomic_DNA"/>
</dbReference>
<feature type="compositionally biased region" description="Gly residues" evidence="7">
    <location>
        <begin position="165"/>
        <end position="178"/>
    </location>
</feature>
<dbReference type="GO" id="GO:0007052">
    <property type="term" value="P:mitotic spindle organization"/>
    <property type="evidence" value="ECO:0007669"/>
    <property type="project" value="TreeGrafter"/>
</dbReference>
<evidence type="ECO:0000256" key="3">
    <source>
        <dbReference type="ARBA" id="ARBA00016573"/>
    </source>
</evidence>
<evidence type="ECO:0000256" key="4">
    <source>
        <dbReference type="ARBA" id="ARBA00022490"/>
    </source>
</evidence>
<dbReference type="PANTHER" id="PTHR13072:SF0">
    <property type="entry name" value="DYNACTIN SUBUNIT 6"/>
    <property type="match status" value="1"/>
</dbReference>
<dbReference type="AlphaFoldDB" id="A0A2B7WRG3"/>
<evidence type="ECO:0000313" key="8">
    <source>
        <dbReference type="EMBL" id="PGG99071.1"/>
    </source>
</evidence>
<organism evidence="8 9">
    <name type="scientific">Helicocarpus griseus UAMH5409</name>
    <dbReference type="NCBI Taxonomy" id="1447875"/>
    <lineage>
        <taxon>Eukaryota</taxon>
        <taxon>Fungi</taxon>
        <taxon>Dikarya</taxon>
        <taxon>Ascomycota</taxon>
        <taxon>Pezizomycotina</taxon>
        <taxon>Eurotiomycetes</taxon>
        <taxon>Eurotiomycetidae</taxon>
        <taxon>Onygenales</taxon>
        <taxon>Ajellomycetaceae</taxon>
        <taxon>Helicocarpus</taxon>
    </lineage>
</organism>
<keyword evidence="4" id="KW-0963">Cytoplasm</keyword>
<dbReference type="STRING" id="1447875.A0A2B7WRG3"/>
<evidence type="ECO:0000256" key="5">
    <source>
        <dbReference type="ARBA" id="ARBA00023212"/>
    </source>
</evidence>
<dbReference type="OrthoDB" id="2355at2759"/>
<reference evidence="8 9" key="1">
    <citation type="submission" date="2017-10" db="EMBL/GenBank/DDBJ databases">
        <title>Comparative genomics in systemic dimorphic fungi from Ajellomycetaceae.</title>
        <authorList>
            <person name="Munoz J.F."/>
            <person name="Mcewen J.G."/>
            <person name="Clay O.K."/>
            <person name="Cuomo C.A."/>
        </authorList>
    </citation>
    <scope>NUCLEOTIDE SEQUENCE [LARGE SCALE GENOMIC DNA]</scope>
    <source>
        <strain evidence="8 9">UAMH5409</strain>
    </source>
</reference>
<evidence type="ECO:0000313" key="9">
    <source>
        <dbReference type="Proteomes" id="UP000223968"/>
    </source>
</evidence>